<evidence type="ECO:0000256" key="2">
    <source>
        <dbReference type="ARBA" id="ARBA00022694"/>
    </source>
</evidence>
<dbReference type="InterPro" id="IPR020097">
    <property type="entry name" value="PsdUridine_synth_TruA_a/b_dom"/>
</dbReference>
<dbReference type="PANTHER" id="PTHR11142">
    <property type="entry name" value="PSEUDOURIDYLATE SYNTHASE"/>
    <property type="match status" value="1"/>
</dbReference>
<dbReference type="InterPro" id="IPR020095">
    <property type="entry name" value="PsdUridine_synth_TruA_C"/>
</dbReference>
<dbReference type="Pfam" id="PF01416">
    <property type="entry name" value="PseudoU_synth_1"/>
    <property type="match status" value="2"/>
</dbReference>
<evidence type="ECO:0000256" key="5">
    <source>
        <dbReference type="PIRSR" id="PIRSR001430-1"/>
    </source>
</evidence>
<evidence type="ECO:0000256" key="3">
    <source>
        <dbReference type="ARBA" id="ARBA00023235"/>
    </source>
</evidence>
<evidence type="ECO:0000256" key="4">
    <source>
        <dbReference type="HAMAP-Rule" id="MF_00171"/>
    </source>
</evidence>
<dbReference type="GO" id="GO:0160147">
    <property type="term" value="F:tRNA pseudouridine(38-40) synthase activity"/>
    <property type="evidence" value="ECO:0007669"/>
    <property type="project" value="UniProtKB-EC"/>
</dbReference>
<gene>
    <name evidence="4 9" type="primary">truA</name>
    <name evidence="9" type="ORF">ENL71_06795</name>
</gene>
<comment type="subunit">
    <text evidence="4">Homodimer.</text>
</comment>
<sequence length="244" mass="27667">MRNILLTIEYDGTGYFGWQKQPNKKTIQGTIEEAIKKLTGESVNLVGSGRTDRGVHALNQKANFKTNSRIPTEKFPLALNSVLPADISIKDAVEVSLDFSARYSAKQKTYKYLIYNKKNRPALLRNYAYYYPYQLDVDAMQRACEYFIGEYDFKSFCSADSEAKTTIRHIYNAYLTSENECIAIYITANGFLYNMARIIAGTILDVGAGKLKPMDIPLIIESKDRTRAGKTLPPWGLYLVDVVY</sequence>
<organism evidence="9">
    <name type="scientific">Caldicellulosiruptor owensensis</name>
    <dbReference type="NCBI Taxonomy" id="55205"/>
    <lineage>
        <taxon>Bacteria</taxon>
        <taxon>Bacillati</taxon>
        <taxon>Bacillota</taxon>
        <taxon>Bacillota incertae sedis</taxon>
        <taxon>Caldicellulosiruptorales</taxon>
        <taxon>Caldicellulosiruptoraceae</taxon>
        <taxon>Caldicellulosiruptor</taxon>
    </lineage>
</organism>
<evidence type="ECO:0000256" key="1">
    <source>
        <dbReference type="ARBA" id="ARBA00009375"/>
    </source>
</evidence>
<dbReference type="GO" id="GO:0003723">
    <property type="term" value="F:RNA binding"/>
    <property type="evidence" value="ECO:0007669"/>
    <property type="project" value="InterPro"/>
</dbReference>
<keyword evidence="2 4" id="KW-0819">tRNA processing</keyword>
<comment type="function">
    <text evidence="4">Formation of pseudouridine at positions 38, 39 and 40 in the anticodon stem and loop of transfer RNAs.</text>
</comment>
<evidence type="ECO:0000256" key="6">
    <source>
        <dbReference type="PIRSR" id="PIRSR001430-2"/>
    </source>
</evidence>
<comment type="caution">
    <text evidence="4">Lacks conserved residue(s) required for the propagation of feature annotation.</text>
</comment>
<reference evidence="9" key="1">
    <citation type="journal article" date="2020" name="mSystems">
        <title>Genome- and Community-Level Interaction Insights into Carbon Utilization and Element Cycling Functions of Hydrothermarchaeota in Hydrothermal Sediment.</title>
        <authorList>
            <person name="Zhou Z."/>
            <person name="Liu Y."/>
            <person name="Xu W."/>
            <person name="Pan J."/>
            <person name="Luo Z.H."/>
            <person name="Li M."/>
        </authorList>
    </citation>
    <scope>NUCLEOTIDE SEQUENCE [LARGE SCALE GENOMIC DNA]</scope>
    <source>
        <strain evidence="9">SpSt-102</strain>
    </source>
</reference>
<dbReference type="NCBIfam" id="TIGR00071">
    <property type="entry name" value="hisT_truA"/>
    <property type="match status" value="1"/>
</dbReference>
<dbReference type="CDD" id="cd02570">
    <property type="entry name" value="PseudoU_synth_EcTruA"/>
    <property type="match status" value="1"/>
</dbReference>
<dbReference type="PIRSF" id="PIRSF001430">
    <property type="entry name" value="tRNA_psdUrid_synth"/>
    <property type="match status" value="1"/>
</dbReference>
<evidence type="ECO:0000259" key="8">
    <source>
        <dbReference type="Pfam" id="PF01416"/>
    </source>
</evidence>
<comment type="caution">
    <text evidence="9">The sequence shown here is derived from an EMBL/GenBank/DDBJ whole genome shotgun (WGS) entry which is preliminary data.</text>
</comment>
<name>A0A7C5V429_9FIRM</name>
<dbReference type="InterPro" id="IPR020103">
    <property type="entry name" value="PsdUridine_synth_cat_dom_sf"/>
</dbReference>
<feature type="binding site" evidence="4 6">
    <location>
        <position position="110"/>
    </location>
    <ligand>
        <name>substrate</name>
    </ligand>
</feature>
<dbReference type="GO" id="GO:0031119">
    <property type="term" value="P:tRNA pseudouridine synthesis"/>
    <property type="evidence" value="ECO:0007669"/>
    <property type="project" value="UniProtKB-UniRule"/>
</dbReference>
<feature type="domain" description="Pseudouridine synthase I TruA alpha/beta" evidence="8">
    <location>
        <begin position="8"/>
        <end position="104"/>
    </location>
</feature>
<proteinExistence type="inferred from homology"/>
<accession>A0A7C5V429</accession>
<dbReference type="EC" id="5.4.99.12" evidence="4"/>
<dbReference type="InterPro" id="IPR020094">
    <property type="entry name" value="TruA/RsuA/RluB/E/F_N"/>
</dbReference>
<comment type="catalytic activity">
    <reaction evidence="4 7">
        <text>uridine(38/39/40) in tRNA = pseudouridine(38/39/40) in tRNA</text>
        <dbReference type="Rhea" id="RHEA:22376"/>
        <dbReference type="Rhea" id="RHEA-COMP:10085"/>
        <dbReference type="Rhea" id="RHEA-COMP:10087"/>
        <dbReference type="ChEBI" id="CHEBI:65314"/>
        <dbReference type="ChEBI" id="CHEBI:65315"/>
        <dbReference type="EC" id="5.4.99.12"/>
    </reaction>
</comment>
<feature type="active site" description="Nucleophile" evidence="4 5">
    <location>
        <position position="52"/>
    </location>
</feature>
<dbReference type="HAMAP" id="MF_00171">
    <property type="entry name" value="TruA"/>
    <property type="match status" value="1"/>
</dbReference>
<dbReference type="PANTHER" id="PTHR11142:SF0">
    <property type="entry name" value="TRNA PSEUDOURIDINE SYNTHASE-LIKE 1"/>
    <property type="match status" value="1"/>
</dbReference>
<dbReference type="Gene3D" id="3.30.70.580">
    <property type="entry name" value="Pseudouridine synthase I, catalytic domain, N-terminal subdomain"/>
    <property type="match status" value="1"/>
</dbReference>
<feature type="domain" description="Pseudouridine synthase I TruA alpha/beta" evidence="8">
    <location>
        <begin position="143"/>
        <end position="244"/>
    </location>
</feature>
<evidence type="ECO:0000313" key="9">
    <source>
        <dbReference type="EMBL" id="HHS02192.1"/>
    </source>
</evidence>
<protein>
    <recommendedName>
        <fullName evidence="4">tRNA pseudouridine synthase A</fullName>
        <ecNumber evidence="4">5.4.99.12</ecNumber>
    </recommendedName>
    <alternativeName>
        <fullName evidence="4">tRNA pseudouridine(38-40) synthase</fullName>
    </alternativeName>
    <alternativeName>
        <fullName evidence="4">tRNA pseudouridylate synthase I</fullName>
    </alternativeName>
    <alternativeName>
        <fullName evidence="4">tRNA-uridine isomerase I</fullName>
    </alternativeName>
</protein>
<evidence type="ECO:0000256" key="7">
    <source>
        <dbReference type="RuleBase" id="RU003792"/>
    </source>
</evidence>
<dbReference type="AlphaFoldDB" id="A0A7C5V429"/>
<dbReference type="SUPFAM" id="SSF55120">
    <property type="entry name" value="Pseudouridine synthase"/>
    <property type="match status" value="1"/>
</dbReference>
<dbReference type="FunFam" id="3.30.70.580:FF:000001">
    <property type="entry name" value="tRNA pseudouridine synthase A"/>
    <property type="match status" value="1"/>
</dbReference>
<dbReference type="EMBL" id="DRUZ01000082">
    <property type="protein sequence ID" value="HHS02192.1"/>
    <property type="molecule type" value="Genomic_DNA"/>
</dbReference>
<keyword evidence="3 4" id="KW-0413">Isomerase</keyword>
<dbReference type="Gene3D" id="3.30.70.660">
    <property type="entry name" value="Pseudouridine synthase I, catalytic domain, C-terminal subdomain"/>
    <property type="match status" value="1"/>
</dbReference>
<comment type="similarity">
    <text evidence="1 4 7">Belongs to the tRNA pseudouridine synthase TruA family.</text>
</comment>
<dbReference type="InterPro" id="IPR001406">
    <property type="entry name" value="PsdUridine_synth_TruA"/>
</dbReference>